<dbReference type="Pfam" id="PF13692">
    <property type="entry name" value="Glyco_trans_1_4"/>
    <property type="match status" value="1"/>
</dbReference>
<name>A0A345ZZ95_9HYPH</name>
<evidence type="ECO:0000313" key="5">
    <source>
        <dbReference type="Proteomes" id="UP000254889"/>
    </source>
</evidence>
<keyword evidence="2 4" id="KW-0808">Transferase</keyword>
<dbReference type="Proteomes" id="UP000254889">
    <property type="component" value="Chromosome"/>
</dbReference>
<evidence type="ECO:0000259" key="3">
    <source>
        <dbReference type="Pfam" id="PF13439"/>
    </source>
</evidence>
<dbReference type="KEGG" id="ptaw:DW352_17945"/>
<evidence type="ECO:0000256" key="1">
    <source>
        <dbReference type="ARBA" id="ARBA00022676"/>
    </source>
</evidence>
<feature type="domain" description="Glycosyltransferase subfamily 4-like N-terminal" evidence="3">
    <location>
        <begin position="129"/>
        <end position="234"/>
    </location>
</feature>
<dbReference type="PANTHER" id="PTHR12526">
    <property type="entry name" value="GLYCOSYLTRANSFERASE"/>
    <property type="match status" value="1"/>
</dbReference>
<evidence type="ECO:0000256" key="2">
    <source>
        <dbReference type="ARBA" id="ARBA00022679"/>
    </source>
</evidence>
<protein>
    <submittedName>
        <fullName evidence="4">Glycosyltransferase</fullName>
    </submittedName>
</protein>
<dbReference type="EMBL" id="CP031417">
    <property type="protein sequence ID" value="AXK82242.1"/>
    <property type="molecule type" value="Genomic_DNA"/>
</dbReference>
<dbReference type="GO" id="GO:0016757">
    <property type="term" value="F:glycosyltransferase activity"/>
    <property type="evidence" value="ECO:0007669"/>
    <property type="project" value="UniProtKB-KW"/>
</dbReference>
<dbReference type="Pfam" id="PF13439">
    <property type="entry name" value="Glyco_transf_4"/>
    <property type="match status" value="1"/>
</dbReference>
<accession>A0A345ZZ95</accession>
<sequence length="453" mass="48245">MPSRSRTAMVLAGGGDSIVSVVRRASLMVASGLCRDDGWLGILSPQARLARKGVALNWPPQPRSLAGATILQIVPALRDDAAGHAAIDIAVTLLKSGARAVIAGDDGPLVGELRAAGGEFLHMVNDTIDPLRIRKNARLLASLIAGQRIDIVHAQSAGAAWSALQATRRQPVFLVTSFPDRLTADNLPRRMYRASLARGGRVIAPSSYVAVAMIERYKIAPQRITVIPRAVDTAAFNPAAITSDRIAAMRRVWGVLPHVRVVLVSGRVAPWNGQMGMVDAARLLVAESDRNIAFVFAGEDRSNLRYAHALRRRAEVHGIDTLCRFIGHCADMPAALAAADVVVVPALQPPLTGRAVSEAQAVGRPVVSTAIGMLPENLLAPPRMREALRTGWVVRPGNAGELARAVRAALALDTTAYEALGARARQFAEFMFSPQSVADAIRGVYTSVLARDA</sequence>
<keyword evidence="1" id="KW-0328">Glycosyltransferase</keyword>
<dbReference type="SUPFAM" id="SSF53756">
    <property type="entry name" value="UDP-Glycosyltransferase/glycogen phosphorylase"/>
    <property type="match status" value="1"/>
</dbReference>
<reference evidence="4 5" key="1">
    <citation type="submission" date="2018-07" db="EMBL/GenBank/DDBJ databases">
        <authorList>
            <person name="Quirk P.G."/>
            <person name="Krulwich T.A."/>
        </authorList>
    </citation>
    <scope>NUCLEOTIDE SEQUENCE [LARGE SCALE GENOMIC DNA]</scope>
    <source>
        <strain evidence="4 5">CC-BB4</strain>
    </source>
</reference>
<dbReference type="PANTHER" id="PTHR12526:SF510">
    <property type="entry name" value="D-INOSITOL 3-PHOSPHATE GLYCOSYLTRANSFERASE"/>
    <property type="match status" value="1"/>
</dbReference>
<evidence type="ECO:0000313" key="4">
    <source>
        <dbReference type="EMBL" id="AXK82242.1"/>
    </source>
</evidence>
<dbReference type="Gene3D" id="3.40.50.2000">
    <property type="entry name" value="Glycogen Phosphorylase B"/>
    <property type="match status" value="2"/>
</dbReference>
<dbReference type="OrthoDB" id="5147801at2"/>
<organism evidence="4 5">
    <name type="scientific">Pseudolabrys taiwanensis</name>
    <dbReference type="NCBI Taxonomy" id="331696"/>
    <lineage>
        <taxon>Bacteria</taxon>
        <taxon>Pseudomonadati</taxon>
        <taxon>Pseudomonadota</taxon>
        <taxon>Alphaproteobacteria</taxon>
        <taxon>Hyphomicrobiales</taxon>
        <taxon>Xanthobacteraceae</taxon>
        <taxon>Pseudolabrys</taxon>
    </lineage>
</organism>
<keyword evidence="5" id="KW-1185">Reference proteome</keyword>
<dbReference type="InterPro" id="IPR028098">
    <property type="entry name" value="Glyco_trans_4-like_N"/>
</dbReference>
<dbReference type="AlphaFoldDB" id="A0A345ZZ95"/>
<gene>
    <name evidence="4" type="ORF">DW352_17945</name>
</gene>
<proteinExistence type="predicted"/>